<dbReference type="EMBL" id="BAAALD010000048">
    <property type="protein sequence ID" value="GAA1098445.1"/>
    <property type="molecule type" value="Genomic_DNA"/>
</dbReference>
<protein>
    <submittedName>
        <fullName evidence="1">Uncharacterized protein</fullName>
    </submittedName>
</protein>
<sequence>MTSALPSALAPWSASLTALTPELATALGPLLRRLEALVAEHEPAARAEGTPDGHGGLARTGHPDRLLPSEWLLADEVPDEFLRRLVDGELLHLAPEFTSPTPTGRTVVLADTGPEQAGAARLVQLAALLVLHRRAAARGTGLRVGILGDLSGTWLGGDLEDLLPAWLEARRRSDPTSEDVRHARELLEDGDRAWVLTSERLAALLPAGTRALTARPVRWDANGATGVEVRISTGTAAPTTALLPLPAPDIAVRALRGAGFRRAAPAQAVLPTGVRGGALPVFTTDSRTLLARGRDADVLLAVHLPGSDQHAAAVRARRHDLPGPAVAAGRNGRRLIVLCAWGRRLVPYVSGRRFCERGEYVVRDSAALGLDRAGLDALLAEPVLPLLVDGRFLRLPVAGRWWRIGADGEAEDDGPVGRQAAGVPYDRARDTRLFEGDLPPEAARARHLLHGAGAVAWSKDRRAWDLVDRDGVRQRVALREQADVIGLVHGAEGAALVTLGRKDAVLRHARASGRRTLARLSGGSGRPALHPSLPLIAVPKGPDRILVGDADTGRIHHVIGSGQ</sequence>
<reference evidence="2" key="1">
    <citation type="journal article" date="2019" name="Int. J. Syst. Evol. Microbiol.">
        <title>The Global Catalogue of Microorganisms (GCM) 10K type strain sequencing project: providing services to taxonomists for standard genome sequencing and annotation.</title>
        <authorList>
            <consortium name="The Broad Institute Genomics Platform"/>
            <consortium name="The Broad Institute Genome Sequencing Center for Infectious Disease"/>
            <person name="Wu L."/>
            <person name="Ma J."/>
        </authorList>
    </citation>
    <scope>NUCLEOTIDE SEQUENCE [LARGE SCALE GENOMIC DNA]</scope>
    <source>
        <strain evidence="2">JCM 13002</strain>
    </source>
</reference>
<dbReference type="Proteomes" id="UP001499987">
    <property type="component" value="Unassembled WGS sequence"/>
</dbReference>
<organism evidence="1 2">
    <name type="scientific">Kitasatospora arboriphila</name>
    <dbReference type="NCBI Taxonomy" id="258052"/>
    <lineage>
        <taxon>Bacteria</taxon>
        <taxon>Bacillati</taxon>
        <taxon>Actinomycetota</taxon>
        <taxon>Actinomycetes</taxon>
        <taxon>Kitasatosporales</taxon>
        <taxon>Streptomycetaceae</taxon>
        <taxon>Kitasatospora</taxon>
    </lineage>
</organism>
<comment type="caution">
    <text evidence="1">The sequence shown here is derived from an EMBL/GenBank/DDBJ whole genome shotgun (WGS) entry which is preliminary data.</text>
</comment>
<keyword evidence="2" id="KW-1185">Reference proteome</keyword>
<gene>
    <name evidence="1" type="ORF">GCM10009663_46570</name>
</gene>
<evidence type="ECO:0000313" key="2">
    <source>
        <dbReference type="Proteomes" id="UP001499987"/>
    </source>
</evidence>
<accession>A0ABP4EC56</accession>
<dbReference type="RefSeq" id="WP_344625596.1">
    <property type="nucleotide sequence ID" value="NZ_BAAALD010000048.1"/>
</dbReference>
<proteinExistence type="predicted"/>
<evidence type="ECO:0000313" key="1">
    <source>
        <dbReference type="EMBL" id="GAA1098445.1"/>
    </source>
</evidence>
<name>A0ABP4EC56_9ACTN</name>